<dbReference type="Pfam" id="PF07804">
    <property type="entry name" value="HipA_C"/>
    <property type="match status" value="1"/>
</dbReference>
<dbReference type="Gene3D" id="1.10.1070.20">
    <property type="match status" value="1"/>
</dbReference>
<evidence type="ECO:0000256" key="2">
    <source>
        <dbReference type="ARBA" id="ARBA00022679"/>
    </source>
</evidence>
<evidence type="ECO:0000256" key="1">
    <source>
        <dbReference type="ARBA" id="ARBA00010164"/>
    </source>
</evidence>
<dbReference type="PANTHER" id="PTHR37419:SF1">
    <property type="entry name" value="SERINE_THREONINE-PROTEIN KINASE TOXIN HIPA"/>
    <property type="match status" value="1"/>
</dbReference>
<gene>
    <name evidence="5" type="ORF">HPE63_08980</name>
</gene>
<evidence type="ECO:0000313" key="5">
    <source>
        <dbReference type="EMBL" id="MBD0850801.1"/>
    </source>
</evidence>
<sequence length="325" mass="37274">MKHKCLYCYTELKGEADFHESCSLEFFGTKEPPKLEYSIEQMSELAKNIVERSVSVPGVQPKLSMSLVNEVKEAGNFRLTVVGALGGNYIFKPPSLDYPEMPQNEHVTMRIAESFGIQTVPSSLIRLLSGELSYITKRIDRTEDGQKIHMLDMFQITEAFDKYKSSMEKIGKALDTYSDNTLLDKIFFFELTLFSFLTGNNDMHLKNFSMIISTSGWLLAPAYDLLNVSIVNPKDKEELALTLEGKKSRLKRDHFESLGKGLGLTDKQIQGVFNRFYKKKDDAMKWINASFLSVEMKEKYKTVLLERYERIYNPSSTLDKRLLLL</sequence>
<accession>A0ABR7VD04</accession>
<evidence type="ECO:0000259" key="4">
    <source>
        <dbReference type="Pfam" id="PF07804"/>
    </source>
</evidence>
<comment type="caution">
    <text evidence="5">The sequence shown here is derived from an EMBL/GenBank/DDBJ whole genome shotgun (WGS) entry which is preliminary data.</text>
</comment>
<keyword evidence="3" id="KW-0418">Kinase</keyword>
<name>A0ABR7VD04_9FLAO</name>
<reference evidence="5 6" key="1">
    <citation type="submission" date="2020-05" db="EMBL/GenBank/DDBJ databases">
        <title>The draft genome sequence of Maribacter arenosus CAU 1321.</title>
        <authorList>
            <person name="Mu L."/>
        </authorList>
    </citation>
    <scope>NUCLEOTIDE SEQUENCE [LARGE SCALE GENOMIC DNA]</scope>
    <source>
        <strain evidence="5 6">CAU 1321</strain>
    </source>
</reference>
<keyword evidence="2" id="KW-0808">Transferase</keyword>
<evidence type="ECO:0000256" key="3">
    <source>
        <dbReference type="ARBA" id="ARBA00022777"/>
    </source>
</evidence>
<feature type="domain" description="HipA-like C-terminal" evidence="4">
    <location>
        <begin position="55"/>
        <end position="279"/>
    </location>
</feature>
<dbReference type="InterPro" id="IPR052028">
    <property type="entry name" value="HipA_Ser/Thr_kinase"/>
</dbReference>
<protein>
    <submittedName>
        <fullName evidence="5">HipA domain-containing protein</fullName>
    </submittedName>
</protein>
<dbReference type="InterPro" id="IPR012893">
    <property type="entry name" value="HipA-like_C"/>
</dbReference>
<dbReference type="EMBL" id="JABTCG010000003">
    <property type="protein sequence ID" value="MBD0850801.1"/>
    <property type="molecule type" value="Genomic_DNA"/>
</dbReference>
<proteinExistence type="inferred from homology"/>
<dbReference type="PANTHER" id="PTHR37419">
    <property type="entry name" value="SERINE/THREONINE-PROTEIN KINASE TOXIN HIPA"/>
    <property type="match status" value="1"/>
</dbReference>
<organism evidence="5 6">
    <name type="scientific">Maribacter arenosus</name>
    <dbReference type="NCBI Taxonomy" id="1854708"/>
    <lineage>
        <taxon>Bacteria</taxon>
        <taxon>Pseudomonadati</taxon>
        <taxon>Bacteroidota</taxon>
        <taxon>Flavobacteriia</taxon>
        <taxon>Flavobacteriales</taxon>
        <taxon>Flavobacteriaceae</taxon>
        <taxon>Maribacter</taxon>
    </lineage>
</organism>
<keyword evidence="6" id="KW-1185">Reference proteome</keyword>
<comment type="similarity">
    <text evidence="1">Belongs to the HipA Ser/Thr kinase family.</text>
</comment>
<dbReference type="RefSeq" id="WP_188313938.1">
    <property type="nucleotide sequence ID" value="NZ_JABTCG010000003.1"/>
</dbReference>
<evidence type="ECO:0000313" key="6">
    <source>
        <dbReference type="Proteomes" id="UP000598350"/>
    </source>
</evidence>
<dbReference type="Proteomes" id="UP000598350">
    <property type="component" value="Unassembled WGS sequence"/>
</dbReference>